<gene>
    <name evidence="1" type="ORF">PHYPA_006639</name>
</gene>
<protein>
    <submittedName>
        <fullName evidence="1 2">Uncharacterized protein</fullName>
    </submittedName>
</protein>
<evidence type="ECO:0000313" key="1">
    <source>
        <dbReference type="EMBL" id="PNR55742.1"/>
    </source>
</evidence>
<reference evidence="2" key="3">
    <citation type="submission" date="2020-12" db="UniProtKB">
        <authorList>
            <consortium name="EnsemblPlants"/>
        </authorList>
    </citation>
    <scope>IDENTIFICATION</scope>
</reference>
<dbReference type="InParanoid" id="A0A2K1KPN2"/>
<name>A0A2K1KPN2_PHYPA</name>
<dbReference type="Gramene" id="Pp3c4_23339V3.3">
    <property type="protein sequence ID" value="PAC:32922660.CDS.1"/>
    <property type="gene ID" value="Pp3c4_23339"/>
</dbReference>
<dbReference type="Gramene" id="Pp3c4_23339V3.1">
    <property type="protein sequence ID" value="PAC:32922658.CDS.1"/>
    <property type="gene ID" value="Pp3c4_23339"/>
</dbReference>
<dbReference type="EnsemblPlants" id="Pp3c4_23339V3.2">
    <property type="protein sequence ID" value="PAC:32922659.CDS.1"/>
    <property type="gene ID" value="Pp3c4_23339"/>
</dbReference>
<evidence type="ECO:0000313" key="2">
    <source>
        <dbReference type="EnsemblPlants" id="PAC:32922658.CDS.1"/>
    </source>
</evidence>
<dbReference type="EnsemblPlants" id="Pp3c4_23339V3.4">
    <property type="protein sequence ID" value="PAC:32922661.CDS.1"/>
    <property type="gene ID" value="Pp3c4_23339"/>
</dbReference>
<organism evidence="1">
    <name type="scientific">Physcomitrium patens</name>
    <name type="common">Spreading-leaved earth moss</name>
    <name type="synonym">Physcomitrella patens</name>
    <dbReference type="NCBI Taxonomy" id="3218"/>
    <lineage>
        <taxon>Eukaryota</taxon>
        <taxon>Viridiplantae</taxon>
        <taxon>Streptophyta</taxon>
        <taxon>Embryophyta</taxon>
        <taxon>Bryophyta</taxon>
        <taxon>Bryophytina</taxon>
        <taxon>Bryopsida</taxon>
        <taxon>Funariidae</taxon>
        <taxon>Funariales</taxon>
        <taxon>Funariaceae</taxon>
        <taxon>Physcomitrium</taxon>
    </lineage>
</organism>
<evidence type="ECO:0000313" key="3">
    <source>
        <dbReference type="Proteomes" id="UP000006727"/>
    </source>
</evidence>
<dbReference type="EnsemblPlants" id="Pp3c4_23339V3.3">
    <property type="protein sequence ID" value="PAC:32922660.CDS.1"/>
    <property type="gene ID" value="Pp3c4_23339"/>
</dbReference>
<dbReference type="EMBL" id="ABEU02000004">
    <property type="protein sequence ID" value="PNR55742.1"/>
    <property type="molecule type" value="Genomic_DNA"/>
</dbReference>
<dbReference type="AlphaFoldDB" id="A0A2K1KPN2"/>
<dbReference type="EnsemblPlants" id="Pp3c4_23339V3.1">
    <property type="protein sequence ID" value="PAC:32922658.CDS.1"/>
    <property type="gene ID" value="Pp3c4_23339"/>
</dbReference>
<dbReference type="Proteomes" id="UP000006727">
    <property type="component" value="Chromosome 4"/>
</dbReference>
<sequence>MLNSSFQFGFNKIVYQQILICVQIGFRENQIKLKIYTNLAMLKNNCVSTYTYMLFEFNCKCMHKKNGVN</sequence>
<keyword evidence="3" id="KW-1185">Reference proteome</keyword>
<accession>A0A2K1KPN2</accession>
<reference evidence="1 3" key="2">
    <citation type="journal article" date="2018" name="Plant J.">
        <title>The Physcomitrella patens chromosome-scale assembly reveals moss genome structure and evolution.</title>
        <authorList>
            <person name="Lang D."/>
            <person name="Ullrich K.K."/>
            <person name="Murat F."/>
            <person name="Fuchs J."/>
            <person name="Jenkins J."/>
            <person name="Haas F.B."/>
            <person name="Piednoel M."/>
            <person name="Gundlach H."/>
            <person name="Van Bel M."/>
            <person name="Meyberg R."/>
            <person name="Vives C."/>
            <person name="Morata J."/>
            <person name="Symeonidi A."/>
            <person name="Hiss M."/>
            <person name="Muchero W."/>
            <person name="Kamisugi Y."/>
            <person name="Saleh O."/>
            <person name="Blanc G."/>
            <person name="Decker E.L."/>
            <person name="van Gessel N."/>
            <person name="Grimwood J."/>
            <person name="Hayes R.D."/>
            <person name="Graham S.W."/>
            <person name="Gunter L.E."/>
            <person name="McDaniel S.F."/>
            <person name="Hoernstein S.N.W."/>
            <person name="Larsson A."/>
            <person name="Li F.W."/>
            <person name="Perroud P.F."/>
            <person name="Phillips J."/>
            <person name="Ranjan P."/>
            <person name="Rokshar D.S."/>
            <person name="Rothfels C.J."/>
            <person name="Schneider L."/>
            <person name="Shu S."/>
            <person name="Stevenson D.W."/>
            <person name="Thummler F."/>
            <person name="Tillich M."/>
            <person name="Villarreal Aguilar J.C."/>
            <person name="Widiez T."/>
            <person name="Wong G.K."/>
            <person name="Wymore A."/>
            <person name="Zhang Y."/>
            <person name="Zimmer A.D."/>
            <person name="Quatrano R.S."/>
            <person name="Mayer K.F.X."/>
            <person name="Goodstein D."/>
            <person name="Casacuberta J.M."/>
            <person name="Vandepoele K."/>
            <person name="Reski R."/>
            <person name="Cuming A.C."/>
            <person name="Tuskan G.A."/>
            <person name="Maumus F."/>
            <person name="Salse J."/>
            <person name="Schmutz J."/>
            <person name="Rensing S.A."/>
        </authorList>
    </citation>
    <scope>NUCLEOTIDE SEQUENCE [LARGE SCALE GENOMIC DNA]</scope>
    <source>
        <strain evidence="2 3">cv. Gransden 2004</strain>
    </source>
</reference>
<proteinExistence type="predicted"/>
<reference evidence="1 3" key="1">
    <citation type="journal article" date="2008" name="Science">
        <title>The Physcomitrella genome reveals evolutionary insights into the conquest of land by plants.</title>
        <authorList>
            <person name="Rensing S."/>
            <person name="Lang D."/>
            <person name="Zimmer A."/>
            <person name="Terry A."/>
            <person name="Salamov A."/>
            <person name="Shapiro H."/>
            <person name="Nishiyama T."/>
            <person name="Perroud P.-F."/>
            <person name="Lindquist E."/>
            <person name="Kamisugi Y."/>
            <person name="Tanahashi T."/>
            <person name="Sakakibara K."/>
            <person name="Fujita T."/>
            <person name="Oishi K."/>
            <person name="Shin-I T."/>
            <person name="Kuroki Y."/>
            <person name="Toyoda A."/>
            <person name="Suzuki Y."/>
            <person name="Hashimoto A."/>
            <person name="Yamaguchi K."/>
            <person name="Sugano A."/>
            <person name="Kohara Y."/>
            <person name="Fujiyama A."/>
            <person name="Anterola A."/>
            <person name="Aoki S."/>
            <person name="Ashton N."/>
            <person name="Barbazuk W.B."/>
            <person name="Barker E."/>
            <person name="Bennetzen J."/>
            <person name="Bezanilla M."/>
            <person name="Blankenship R."/>
            <person name="Cho S.H."/>
            <person name="Dutcher S."/>
            <person name="Estelle M."/>
            <person name="Fawcett J.A."/>
            <person name="Gundlach H."/>
            <person name="Hanada K."/>
            <person name="Heyl A."/>
            <person name="Hicks K.A."/>
            <person name="Hugh J."/>
            <person name="Lohr M."/>
            <person name="Mayer K."/>
            <person name="Melkozernov A."/>
            <person name="Murata T."/>
            <person name="Nelson D."/>
            <person name="Pils B."/>
            <person name="Prigge M."/>
            <person name="Reiss B."/>
            <person name="Renner T."/>
            <person name="Rombauts S."/>
            <person name="Rushton P."/>
            <person name="Sanderfoot A."/>
            <person name="Schween G."/>
            <person name="Shiu S.-H."/>
            <person name="Stueber K."/>
            <person name="Theodoulou F.L."/>
            <person name="Tu H."/>
            <person name="Van de Peer Y."/>
            <person name="Verrier P.J."/>
            <person name="Waters E."/>
            <person name="Wood A."/>
            <person name="Yang L."/>
            <person name="Cove D."/>
            <person name="Cuming A."/>
            <person name="Hasebe M."/>
            <person name="Lucas S."/>
            <person name="Mishler D.B."/>
            <person name="Reski R."/>
            <person name="Grigoriev I."/>
            <person name="Quatrano R.S."/>
            <person name="Boore J.L."/>
        </authorList>
    </citation>
    <scope>NUCLEOTIDE SEQUENCE [LARGE SCALE GENOMIC DNA]</scope>
    <source>
        <strain evidence="2 3">cv. Gransden 2004</strain>
    </source>
</reference>
<dbReference type="Gramene" id="Pp3c4_23339V3.2">
    <property type="protein sequence ID" value="PAC:32922659.CDS.1"/>
    <property type="gene ID" value="Pp3c4_23339"/>
</dbReference>
<dbReference type="Gramene" id="Pp3c4_23339V3.4">
    <property type="protein sequence ID" value="PAC:32922661.CDS.1"/>
    <property type="gene ID" value="Pp3c4_23339"/>
</dbReference>